<protein>
    <recommendedName>
        <fullName evidence="11">Transport permease protein</fullName>
    </recommendedName>
</protein>
<accession>A0A5L4XK15</accession>
<dbReference type="InterPro" id="IPR047817">
    <property type="entry name" value="ABC2_TM_bact-type"/>
</dbReference>
<dbReference type="GO" id="GO:0043190">
    <property type="term" value="C:ATP-binding cassette (ABC) transporter complex"/>
    <property type="evidence" value="ECO:0007669"/>
    <property type="project" value="InterPro"/>
</dbReference>
<dbReference type="PANTHER" id="PTHR30413">
    <property type="entry name" value="INNER MEMBRANE TRANSPORT PERMEASE"/>
    <property type="match status" value="1"/>
</dbReference>
<evidence type="ECO:0000259" key="12">
    <source>
        <dbReference type="PROSITE" id="PS51012"/>
    </source>
</evidence>
<dbReference type="OMA" id="FVMRTWM"/>
<dbReference type="PROSITE" id="PS51012">
    <property type="entry name" value="ABC_TM2"/>
    <property type="match status" value="1"/>
</dbReference>
<dbReference type="Pfam" id="PF01061">
    <property type="entry name" value="ABC2_membrane"/>
    <property type="match status" value="1"/>
</dbReference>
<evidence type="ECO:0000313" key="14">
    <source>
        <dbReference type="Proteomes" id="UP000535509"/>
    </source>
</evidence>
<evidence type="ECO:0000256" key="10">
    <source>
        <dbReference type="ARBA" id="ARBA00023136"/>
    </source>
</evidence>
<feature type="domain" description="ABC transmembrane type-2" evidence="12">
    <location>
        <begin position="24"/>
        <end position="246"/>
    </location>
</feature>
<dbReference type="GO" id="GO:0015774">
    <property type="term" value="P:polysaccharide transport"/>
    <property type="evidence" value="ECO:0007669"/>
    <property type="project" value="UniProtKB-KW"/>
</dbReference>
<keyword evidence="5" id="KW-0762">Sugar transport</keyword>
<dbReference type="AlphaFoldDB" id="A0A5L4XK15"/>
<organism evidence="13 14">
    <name type="scientific">Campylobacter fetus</name>
    <dbReference type="NCBI Taxonomy" id="196"/>
    <lineage>
        <taxon>Bacteria</taxon>
        <taxon>Pseudomonadati</taxon>
        <taxon>Campylobacterota</taxon>
        <taxon>Epsilonproteobacteria</taxon>
        <taxon>Campylobacterales</taxon>
        <taxon>Campylobacteraceae</taxon>
        <taxon>Campylobacter</taxon>
    </lineage>
</organism>
<evidence type="ECO:0000256" key="5">
    <source>
        <dbReference type="ARBA" id="ARBA00022597"/>
    </source>
</evidence>
<comment type="subcellular location">
    <subcellularLocation>
        <location evidence="1 11">Cell membrane</location>
        <topology evidence="1 11">Multi-pass membrane protein</topology>
    </subcellularLocation>
</comment>
<sequence>MNKIKEILSLTKFDFKQRYNSTNLGSLWYLVTPLVMIFIYTVIFSDFMNARLGINSDKWSYSLYLVPGLFSFAAFQNTILNICDVPTQKAGVLKKISIPLYAFEISPTIIQIIIFSISMILGVIFLSIVSNLNVQILLIIPMMILQSIFAFALGVILSILSIFIKDIKEGLPIFLQLLFWATPIVYPYQIIEQKLPILLEINPLYYFIKFYQKIFLSKNVEYSDFITPFILSMITLLIAAYIYKKLISAIKDMY</sequence>
<evidence type="ECO:0000313" key="13">
    <source>
        <dbReference type="EMBL" id="EAI8859210.1"/>
    </source>
</evidence>
<keyword evidence="9" id="KW-0625">Polysaccharide transport</keyword>
<dbReference type="InterPro" id="IPR013525">
    <property type="entry name" value="ABC2_TM"/>
</dbReference>
<feature type="transmembrane region" description="Helical" evidence="11">
    <location>
        <begin position="171"/>
        <end position="191"/>
    </location>
</feature>
<keyword evidence="6 11" id="KW-0812">Transmembrane</keyword>
<feature type="transmembrane region" description="Helical" evidence="11">
    <location>
        <begin position="21"/>
        <end position="43"/>
    </location>
</feature>
<keyword evidence="4 11" id="KW-1003">Cell membrane</keyword>
<comment type="similarity">
    <text evidence="2 11">Belongs to the ABC-2 integral membrane protein family.</text>
</comment>
<evidence type="ECO:0000256" key="9">
    <source>
        <dbReference type="ARBA" id="ARBA00023047"/>
    </source>
</evidence>
<dbReference type="GeneID" id="61064339"/>
<feature type="transmembrane region" description="Helical" evidence="11">
    <location>
        <begin position="108"/>
        <end position="130"/>
    </location>
</feature>
<dbReference type="PANTHER" id="PTHR30413:SF10">
    <property type="entry name" value="CAPSULE POLYSACCHARIDE EXPORT INNER-MEMBRANE PROTEIN CTRC"/>
    <property type="match status" value="1"/>
</dbReference>
<evidence type="ECO:0000256" key="11">
    <source>
        <dbReference type="RuleBase" id="RU361157"/>
    </source>
</evidence>
<name>A0A5L4XK15_CAMFE</name>
<evidence type="ECO:0000256" key="3">
    <source>
        <dbReference type="ARBA" id="ARBA00022448"/>
    </source>
</evidence>
<feature type="transmembrane region" description="Helical" evidence="11">
    <location>
        <begin position="63"/>
        <end position="87"/>
    </location>
</feature>
<dbReference type="InterPro" id="IPR000412">
    <property type="entry name" value="ABC_2_transport"/>
</dbReference>
<keyword evidence="10 11" id="KW-0472">Membrane</keyword>
<dbReference type="Proteomes" id="UP000535509">
    <property type="component" value="Unassembled WGS sequence"/>
</dbReference>
<evidence type="ECO:0000256" key="4">
    <source>
        <dbReference type="ARBA" id="ARBA00022475"/>
    </source>
</evidence>
<keyword evidence="8 11" id="KW-1133">Transmembrane helix</keyword>
<reference evidence="13 14" key="1">
    <citation type="submission" date="2018-06" db="EMBL/GenBank/DDBJ databases">
        <authorList>
            <consortium name="PulseNet: The National Subtyping Network for Foodborne Disease Surveillance"/>
            <person name="Tarr C.L."/>
            <person name="Trees E."/>
            <person name="Katz L.S."/>
            <person name="Carleton-Romer H.A."/>
            <person name="Stroika S."/>
            <person name="Kucerova Z."/>
            <person name="Roache K.F."/>
            <person name="Sabol A.L."/>
            <person name="Besser J."/>
            <person name="Gerner-Smidt P."/>
        </authorList>
    </citation>
    <scope>NUCLEOTIDE SEQUENCE [LARGE SCALE GENOMIC DNA]</scope>
    <source>
        <strain evidence="13 14">PNUSAC001503</strain>
    </source>
</reference>
<evidence type="ECO:0000256" key="8">
    <source>
        <dbReference type="ARBA" id="ARBA00022989"/>
    </source>
</evidence>
<dbReference type="GO" id="GO:0140359">
    <property type="term" value="F:ABC-type transporter activity"/>
    <property type="evidence" value="ECO:0007669"/>
    <property type="project" value="InterPro"/>
</dbReference>
<feature type="transmembrane region" description="Helical" evidence="11">
    <location>
        <begin position="225"/>
        <end position="243"/>
    </location>
</feature>
<evidence type="ECO:0000256" key="7">
    <source>
        <dbReference type="ARBA" id="ARBA00022903"/>
    </source>
</evidence>
<evidence type="ECO:0000256" key="2">
    <source>
        <dbReference type="ARBA" id="ARBA00007783"/>
    </source>
</evidence>
<feature type="transmembrane region" description="Helical" evidence="11">
    <location>
        <begin position="136"/>
        <end position="164"/>
    </location>
</feature>
<dbReference type="EMBL" id="AABTCC010000012">
    <property type="protein sequence ID" value="EAI8859210.1"/>
    <property type="molecule type" value="Genomic_DNA"/>
</dbReference>
<dbReference type="RefSeq" id="WP_011731845.1">
    <property type="nucleotide sequence ID" value="NZ_AACCWR020000017.1"/>
</dbReference>
<gene>
    <name evidence="13" type="ORF">CX802_05080</name>
</gene>
<keyword evidence="7" id="KW-0972">Capsule biogenesis/degradation</keyword>
<dbReference type="GO" id="GO:0015920">
    <property type="term" value="P:lipopolysaccharide transport"/>
    <property type="evidence" value="ECO:0007669"/>
    <property type="project" value="TreeGrafter"/>
</dbReference>
<evidence type="ECO:0000256" key="6">
    <source>
        <dbReference type="ARBA" id="ARBA00022692"/>
    </source>
</evidence>
<proteinExistence type="inferred from homology"/>
<comment type="caution">
    <text evidence="13">The sequence shown here is derived from an EMBL/GenBank/DDBJ whole genome shotgun (WGS) entry which is preliminary data.</text>
</comment>
<dbReference type="PRINTS" id="PR00164">
    <property type="entry name" value="ABC2TRNSPORT"/>
</dbReference>
<keyword evidence="14" id="KW-1185">Reference proteome</keyword>
<evidence type="ECO:0000256" key="1">
    <source>
        <dbReference type="ARBA" id="ARBA00004651"/>
    </source>
</evidence>
<keyword evidence="3 11" id="KW-0813">Transport</keyword>